<dbReference type="OrthoDB" id="9806868at2"/>
<dbReference type="PANTHER" id="PTHR34109:SF1">
    <property type="entry name" value="VOC DOMAIN-CONTAINING PROTEIN"/>
    <property type="match status" value="1"/>
</dbReference>
<gene>
    <name evidence="2" type="ORF">HMI49_35935</name>
</gene>
<dbReference type="InterPro" id="IPR037523">
    <property type="entry name" value="VOC_core"/>
</dbReference>
<evidence type="ECO:0000259" key="1">
    <source>
        <dbReference type="PROSITE" id="PS51819"/>
    </source>
</evidence>
<keyword evidence="3" id="KW-1185">Reference proteome</keyword>
<dbReference type="AlphaFoldDB" id="A0A3A8HKK6"/>
<sequence>MSMPLPSIYPFIHYADPEAALRFLKQAFGCEERVVYRKPDGAIAHVELTLGHGLVMFGGAEGGRLKMAASKQVPLKNLGIYVVVTDPDALYARAKAAGASIAMELHDTDYGSRDFSALDPEGNVWSFGTYQPLAAPPPKG</sequence>
<organism evidence="2 3">
    <name type="scientific">Corallococcus exercitus</name>
    <dbReference type="NCBI Taxonomy" id="2316736"/>
    <lineage>
        <taxon>Bacteria</taxon>
        <taxon>Pseudomonadati</taxon>
        <taxon>Myxococcota</taxon>
        <taxon>Myxococcia</taxon>
        <taxon>Myxococcales</taxon>
        <taxon>Cystobacterineae</taxon>
        <taxon>Myxococcaceae</taxon>
        <taxon>Corallococcus</taxon>
    </lineage>
</organism>
<proteinExistence type="predicted"/>
<dbReference type="PANTHER" id="PTHR34109">
    <property type="entry name" value="BNAUNNG04460D PROTEIN-RELATED"/>
    <property type="match status" value="1"/>
</dbReference>
<dbReference type="PROSITE" id="PS51819">
    <property type="entry name" value="VOC"/>
    <property type="match status" value="1"/>
</dbReference>
<dbReference type="SUPFAM" id="SSF54593">
    <property type="entry name" value="Glyoxalase/Bleomycin resistance protein/Dihydroxybiphenyl dioxygenase"/>
    <property type="match status" value="1"/>
</dbReference>
<evidence type="ECO:0000313" key="3">
    <source>
        <dbReference type="Proteomes" id="UP000563426"/>
    </source>
</evidence>
<dbReference type="RefSeq" id="WP_120528989.1">
    <property type="nucleotide sequence ID" value="NZ_JABFJV010000339.1"/>
</dbReference>
<dbReference type="Gene3D" id="3.30.720.120">
    <property type="match status" value="1"/>
</dbReference>
<name>A0A3A8HKK6_9BACT</name>
<accession>A0A3A8HKK6</accession>
<dbReference type="Pfam" id="PF00903">
    <property type="entry name" value="Glyoxalase"/>
    <property type="match status" value="1"/>
</dbReference>
<dbReference type="Proteomes" id="UP000563426">
    <property type="component" value="Unassembled WGS sequence"/>
</dbReference>
<dbReference type="Gene3D" id="3.30.720.110">
    <property type="match status" value="1"/>
</dbReference>
<comment type="caution">
    <text evidence="2">The sequence shown here is derived from an EMBL/GenBank/DDBJ whole genome shotgun (WGS) entry which is preliminary data.</text>
</comment>
<dbReference type="InterPro" id="IPR029068">
    <property type="entry name" value="Glyas_Bleomycin-R_OHBP_Dase"/>
</dbReference>
<evidence type="ECO:0000313" key="2">
    <source>
        <dbReference type="EMBL" id="NOK38598.1"/>
    </source>
</evidence>
<reference evidence="2 3" key="1">
    <citation type="submission" date="2020-05" db="EMBL/GenBank/DDBJ databases">
        <authorList>
            <person name="Whitworth D."/>
        </authorList>
    </citation>
    <scope>NUCLEOTIDE SEQUENCE [LARGE SCALE GENOMIC DNA]</scope>
    <source>
        <strain evidence="2 3">AB043B</strain>
    </source>
</reference>
<dbReference type="EMBL" id="JABFJV010000339">
    <property type="protein sequence ID" value="NOK38598.1"/>
    <property type="molecule type" value="Genomic_DNA"/>
</dbReference>
<protein>
    <recommendedName>
        <fullName evidence="1">VOC domain-containing protein</fullName>
    </recommendedName>
</protein>
<dbReference type="InterPro" id="IPR004360">
    <property type="entry name" value="Glyas_Fos-R_dOase_dom"/>
</dbReference>
<feature type="domain" description="VOC" evidence="1">
    <location>
        <begin position="4"/>
        <end position="130"/>
    </location>
</feature>